<organism evidence="1 2">
    <name type="scientific">Lasiosphaeria miniovina</name>
    <dbReference type="NCBI Taxonomy" id="1954250"/>
    <lineage>
        <taxon>Eukaryota</taxon>
        <taxon>Fungi</taxon>
        <taxon>Dikarya</taxon>
        <taxon>Ascomycota</taxon>
        <taxon>Pezizomycotina</taxon>
        <taxon>Sordariomycetes</taxon>
        <taxon>Sordariomycetidae</taxon>
        <taxon>Sordariales</taxon>
        <taxon>Lasiosphaeriaceae</taxon>
        <taxon>Lasiosphaeria</taxon>
    </lineage>
</organism>
<dbReference type="RefSeq" id="XP_060301966.1">
    <property type="nucleotide sequence ID" value="XM_060436263.1"/>
</dbReference>
<sequence length="106" mass="11579">AELAANRSSNQELTPGMRAAICTLVAAGQSERSVATLFGVSRHAVTNSIELWKTQRTFDSKARSGRPEALTRAEKRYIILLVKKNRDLAKKALVNTIGKKISPSTI</sequence>
<feature type="non-terminal residue" evidence="1">
    <location>
        <position position="106"/>
    </location>
</feature>
<name>A0AA40BF69_9PEZI</name>
<dbReference type="Proteomes" id="UP001172101">
    <property type="component" value="Unassembled WGS sequence"/>
</dbReference>
<dbReference type="GeneID" id="85319533"/>
<accession>A0AA40BF69</accession>
<proteinExistence type="predicted"/>
<dbReference type="AlphaFoldDB" id="A0AA40BF69"/>
<dbReference type="SUPFAM" id="SSF46689">
    <property type="entry name" value="Homeodomain-like"/>
    <property type="match status" value="1"/>
</dbReference>
<feature type="non-terminal residue" evidence="1">
    <location>
        <position position="1"/>
    </location>
</feature>
<dbReference type="InterPro" id="IPR009057">
    <property type="entry name" value="Homeodomain-like_sf"/>
</dbReference>
<evidence type="ECO:0000313" key="2">
    <source>
        <dbReference type="Proteomes" id="UP001172101"/>
    </source>
</evidence>
<protein>
    <recommendedName>
        <fullName evidence="3">Transposase</fullName>
    </recommendedName>
</protein>
<gene>
    <name evidence="1" type="ORF">B0T26DRAFT_629979</name>
</gene>
<evidence type="ECO:0000313" key="1">
    <source>
        <dbReference type="EMBL" id="KAK0733089.1"/>
    </source>
</evidence>
<reference evidence="1" key="1">
    <citation type="submission" date="2023-06" db="EMBL/GenBank/DDBJ databases">
        <title>Genome-scale phylogeny and comparative genomics of the fungal order Sordariales.</title>
        <authorList>
            <consortium name="Lawrence Berkeley National Laboratory"/>
            <person name="Hensen N."/>
            <person name="Bonometti L."/>
            <person name="Westerberg I."/>
            <person name="Brannstrom I.O."/>
            <person name="Guillou S."/>
            <person name="Cros-Aarteil S."/>
            <person name="Calhoun S."/>
            <person name="Haridas S."/>
            <person name="Kuo A."/>
            <person name="Mondo S."/>
            <person name="Pangilinan J."/>
            <person name="Riley R."/>
            <person name="LaButti K."/>
            <person name="Andreopoulos B."/>
            <person name="Lipzen A."/>
            <person name="Chen C."/>
            <person name="Yanf M."/>
            <person name="Daum C."/>
            <person name="Ng V."/>
            <person name="Clum A."/>
            <person name="Steindorff A."/>
            <person name="Ohm R."/>
            <person name="Martin F."/>
            <person name="Silar P."/>
            <person name="Natvig D."/>
            <person name="Lalanne C."/>
            <person name="Gautier V."/>
            <person name="Ament-velasquez S.L."/>
            <person name="Kruys A."/>
            <person name="Hutchinson M.I."/>
            <person name="Powell A.J."/>
            <person name="Barry K."/>
            <person name="Miller A.N."/>
            <person name="Grigoriev I.V."/>
            <person name="Debuchy R."/>
            <person name="Gladieux P."/>
            <person name="Thoren M.H."/>
            <person name="Johannesson H."/>
        </authorList>
    </citation>
    <scope>NUCLEOTIDE SEQUENCE</scope>
    <source>
        <strain evidence="1">SMH2392-1A</strain>
    </source>
</reference>
<keyword evidence="2" id="KW-1185">Reference proteome</keyword>
<dbReference type="EMBL" id="JAUIRO010000001">
    <property type="protein sequence ID" value="KAK0733089.1"/>
    <property type="molecule type" value="Genomic_DNA"/>
</dbReference>
<evidence type="ECO:0008006" key="3">
    <source>
        <dbReference type="Google" id="ProtNLM"/>
    </source>
</evidence>
<comment type="caution">
    <text evidence="1">The sequence shown here is derived from an EMBL/GenBank/DDBJ whole genome shotgun (WGS) entry which is preliminary data.</text>
</comment>